<dbReference type="HAMAP" id="MF_00178">
    <property type="entry name" value="Lumazine_synth"/>
    <property type="match status" value="1"/>
</dbReference>
<comment type="pathway">
    <text evidence="1 7">Cofactor biosynthesis; riboflavin biosynthesis; riboflavin from 2-hydroxy-3-oxobutyl phosphate and 5-amino-6-(D-ribitylamino)uracil: step 1/2.</text>
</comment>
<dbReference type="InterPro" id="IPR036467">
    <property type="entry name" value="LS/RS_sf"/>
</dbReference>
<dbReference type="UniPathway" id="UPA00275">
    <property type="reaction ID" value="UER00404"/>
</dbReference>
<keyword evidence="5 7" id="KW-0808">Transferase</keyword>
<feature type="binding site" evidence="7">
    <location>
        <position position="24"/>
    </location>
    <ligand>
        <name>5-amino-6-(D-ribitylamino)uracil</name>
        <dbReference type="ChEBI" id="CHEBI:15934"/>
    </ligand>
</feature>
<feature type="binding site" evidence="7">
    <location>
        <position position="113"/>
    </location>
    <ligand>
        <name>5-amino-6-(D-ribitylamino)uracil</name>
        <dbReference type="ChEBI" id="CHEBI:15934"/>
    </ligand>
</feature>
<dbReference type="GO" id="GO:0009231">
    <property type="term" value="P:riboflavin biosynthetic process"/>
    <property type="evidence" value="ECO:0007669"/>
    <property type="project" value="UniProtKB-UniRule"/>
</dbReference>
<dbReference type="GO" id="GO:0000906">
    <property type="term" value="F:6,7-dimethyl-8-ribityllumazine synthase activity"/>
    <property type="evidence" value="ECO:0007669"/>
    <property type="project" value="UniProtKB-UniRule"/>
</dbReference>
<evidence type="ECO:0000256" key="6">
    <source>
        <dbReference type="ARBA" id="ARBA00048785"/>
    </source>
</evidence>
<evidence type="ECO:0000256" key="2">
    <source>
        <dbReference type="ARBA" id="ARBA00007424"/>
    </source>
</evidence>
<dbReference type="NCBIfam" id="NF009084">
    <property type="entry name" value="PRK12419.1"/>
    <property type="match status" value="1"/>
</dbReference>
<feature type="active site" description="Proton donor" evidence="7">
    <location>
        <position position="88"/>
    </location>
</feature>
<sequence>MTQFDPKISDIASRNKIALVQACWHRDIVDEFRHSFIKTWGESDNSQVEVFEVPGAFEIPLRIKQLASTDEYAGIVATALVVDGGIYRHEFVATAVIDGLMQVQLETGVPVFSGVLTPHDFLSEGRHAFFKEHFVLKGHEVASACLATLTKKEATAGCLNQKAGS</sequence>
<dbReference type="EMBL" id="NTKD01000004">
    <property type="protein sequence ID" value="PDH41479.1"/>
    <property type="molecule type" value="Genomic_DNA"/>
</dbReference>
<dbReference type="InterPro" id="IPR034964">
    <property type="entry name" value="LS"/>
</dbReference>
<evidence type="ECO:0000256" key="1">
    <source>
        <dbReference type="ARBA" id="ARBA00004917"/>
    </source>
</evidence>
<dbReference type="Gene3D" id="3.40.50.960">
    <property type="entry name" value="Lumazine/riboflavin synthase"/>
    <property type="match status" value="1"/>
</dbReference>
<dbReference type="Proteomes" id="UP000219327">
    <property type="component" value="Unassembled WGS sequence"/>
</dbReference>
<feature type="binding site" evidence="7">
    <location>
        <begin position="56"/>
        <end position="58"/>
    </location>
    <ligand>
        <name>5-amino-6-(D-ribitylamino)uracil</name>
        <dbReference type="ChEBI" id="CHEBI:15934"/>
    </ligand>
</feature>
<evidence type="ECO:0000256" key="3">
    <source>
        <dbReference type="ARBA" id="ARBA00012664"/>
    </source>
</evidence>
<evidence type="ECO:0000313" key="9">
    <source>
        <dbReference type="Proteomes" id="UP000219327"/>
    </source>
</evidence>
<comment type="function">
    <text evidence="7">Catalyzes the formation of 6,7-dimethyl-8-ribityllumazine by condensation of 5-amino-6-(D-ribitylamino)uracil with 3,4-dihydroxy-2-butanone 4-phosphate. This is the penultimate step in the biosynthesis of riboflavin.</text>
</comment>
<comment type="similarity">
    <text evidence="2 7">Belongs to the DMRL synthase family.</text>
</comment>
<dbReference type="EC" id="2.5.1.78" evidence="3 7"/>
<comment type="caution">
    <text evidence="8">The sequence shown here is derived from an EMBL/GenBank/DDBJ whole genome shotgun (WGS) entry which is preliminary data.</text>
</comment>
<evidence type="ECO:0000256" key="7">
    <source>
        <dbReference type="HAMAP-Rule" id="MF_00178"/>
    </source>
</evidence>
<dbReference type="SUPFAM" id="SSF52121">
    <property type="entry name" value="Lumazine synthase"/>
    <property type="match status" value="1"/>
</dbReference>
<accession>A0A2A5WY76</accession>
<comment type="subunit">
    <text evidence="7">Forms an icosahedral capsid composed of 60 subunits, arranged as a dodecamer of pentamers.</text>
</comment>
<dbReference type="InterPro" id="IPR002180">
    <property type="entry name" value="LS/RS"/>
</dbReference>
<dbReference type="PANTHER" id="PTHR21058:SF0">
    <property type="entry name" value="6,7-DIMETHYL-8-RIBITYLLUMAZINE SYNTHASE"/>
    <property type="match status" value="1"/>
</dbReference>
<name>A0A2A5WY76_9GAMM</name>
<reference evidence="8 9" key="1">
    <citation type="submission" date="2017-08" db="EMBL/GenBank/DDBJ databases">
        <title>Fine stratification of microbial communities through a metagenomic profile of the photic zone.</title>
        <authorList>
            <person name="Haro-Moreno J.M."/>
            <person name="Lopez-Perez M."/>
            <person name="De La Torre J."/>
            <person name="Picazo A."/>
            <person name="Camacho A."/>
            <person name="Rodriguez-Valera F."/>
        </authorList>
    </citation>
    <scope>NUCLEOTIDE SEQUENCE [LARGE SCALE GENOMIC DNA]</scope>
    <source>
        <strain evidence="8">MED-G24</strain>
    </source>
</reference>
<gene>
    <name evidence="7" type="primary">ribH</name>
    <name evidence="8" type="ORF">CNE99_01695</name>
</gene>
<feature type="binding site" evidence="7">
    <location>
        <begin position="80"/>
        <end position="82"/>
    </location>
    <ligand>
        <name>5-amino-6-(D-ribitylamino)uracil</name>
        <dbReference type="ChEBI" id="CHEBI:15934"/>
    </ligand>
</feature>
<organism evidence="8 9">
    <name type="scientific">OM182 bacterium MED-G24</name>
    <dbReference type="NCBI Taxonomy" id="1986255"/>
    <lineage>
        <taxon>Bacteria</taxon>
        <taxon>Pseudomonadati</taxon>
        <taxon>Pseudomonadota</taxon>
        <taxon>Gammaproteobacteria</taxon>
        <taxon>OMG group</taxon>
        <taxon>OM182 clade</taxon>
    </lineage>
</organism>
<evidence type="ECO:0000256" key="5">
    <source>
        <dbReference type="ARBA" id="ARBA00022679"/>
    </source>
</evidence>
<protein>
    <recommendedName>
        <fullName evidence="3 7">6,7-dimethyl-8-ribityllumazine synthase</fullName>
        <shortName evidence="7">DMRL synthase</shortName>
        <shortName evidence="7">LS</shortName>
        <shortName evidence="7">Lumazine synthase</shortName>
        <ecNumber evidence="3 7">2.5.1.78</ecNumber>
    </recommendedName>
</protein>
<evidence type="ECO:0000256" key="4">
    <source>
        <dbReference type="ARBA" id="ARBA00022619"/>
    </source>
</evidence>
<keyword evidence="4 7" id="KW-0686">Riboflavin biosynthesis</keyword>
<dbReference type="AlphaFoldDB" id="A0A2A5WY76"/>
<comment type="caution">
    <text evidence="7">Lacks conserved residue(s) required for the propagation of feature annotation.</text>
</comment>
<dbReference type="GO" id="GO:0005829">
    <property type="term" value="C:cytosol"/>
    <property type="evidence" value="ECO:0007669"/>
    <property type="project" value="TreeGrafter"/>
</dbReference>
<dbReference type="PANTHER" id="PTHR21058">
    <property type="entry name" value="6,7-DIMETHYL-8-RIBITYLLUMAZINE SYNTHASE DMRL SYNTHASE LUMAZINE SYNTHASE"/>
    <property type="match status" value="1"/>
</dbReference>
<proteinExistence type="inferred from homology"/>
<dbReference type="GO" id="GO:0009349">
    <property type="term" value="C:riboflavin synthase complex"/>
    <property type="evidence" value="ECO:0007669"/>
    <property type="project" value="InterPro"/>
</dbReference>
<comment type="catalytic activity">
    <reaction evidence="6 7">
        <text>(2S)-2-hydroxy-3-oxobutyl phosphate + 5-amino-6-(D-ribitylamino)uracil = 6,7-dimethyl-8-(1-D-ribityl)lumazine + phosphate + 2 H2O + H(+)</text>
        <dbReference type="Rhea" id="RHEA:26152"/>
        <dbReference type="ChEBI" id="CHEBI:15377"/>
        <dbReference type="ChEBI" id="CHEBI:15378"/>
        <dbReference type="ChEBI" id="CHEBI:15934"/>
        <dbReference type="ChEBI" id="CHEBI:43474"/>
        <dbReference type="ChEBI" id="CHEBI:58201"/>
        <dbReference type="ChEBI" id="CHEBI:58830"/>
        <dbReference type="EC" id="2.5.1.78"/>
    </reaction>
</comment>
<feature type="binding site" evidence="7">
    <location>
        <position position="127"/>
    </location>
    <ligand>
        <name>(2S)-2-hydroxy-3-oxobutyl phosphate</name>
        <dbReference type="ChEBI" id="CHEBI:58830"/>
    </ligand>
</feature>
<evidence type="ECO:0000313" key="8">
    <source>
        <dbReference type="EMBL" id="PDH41479.1"/>
    </source>
</evidence>
<dbReference type="Pfam" id="PF00885">
    <property type="entry name" value="DMRL_synthase"/>
    <property type="match status" value="1"/>
</dbReference>